<accession>A0ABQ5ATH7</accession>
<comment type="caution">
    <text evidence="2">The sequence shown here is derived from an EMBL/GenBank/DDBJ whole genome shotgun (WGS) entry which is preliminary data.</text>
</comment>
<dbReference type="EMBL" id="BQNB010012505">
    <property type="protein sequence ID" value="GJT04394.1"/>
    <property type="molecule type" value="Genomic_DNA"/>
</dbReference>
<name>A0ABQ5ATH7_9ASTR</name>
<organism evidence="2 3">
    <name type="scientific">Tanacetum coccineum</name>
    <dbReference type="NCBI Taxonomy" id="301880"/>
    <lineage>
        <taxon>Eukaryota</taxon>
        <taxon>Viridiplantae</taxon>
        <taxon>Streptophyta</taxon>
        <taxon>Embryophyta</taxon>
        <taxon>Tracheophyta</taxon>
        <taxon>Spermatophyta</taxon>
        <taxon>Magnoliopsida</taxon>
        <taxon>eudicotyledons</taxon>
        <taxon>Gunneridae</taxon>
        <taxon>Pentapetalae</taxon>
        <taxon>asterids</taxon>
        <taxon>campanulids</taxon>
        <taxon>Asterales</taxon>
        <taxon>Asteraceae</taxon>
        <taxon>Asteroideae</taxon>
        <taxon>Anthemideae</taxon>
        <taxon>Anthemidinae</taxon>
        <taxon>Tanacetum</taxon>
    </lineage>
</organism>
<evidence type="ECO:0008006" key="4">
    <source>
        <dbReference type="Google" id="ProtNLM"/>
    </source>
</evidence>
<feature type="region of interest" description="Disordered" evidence="1">
    <location>
        <begin position="1"/>
        <end position="52"/>
    </location>
</feature>
<feature type="compositionally biased region" description="Acidic residues" evidence="1">
    <location>
        <begin position="370"/>
        <end position="379"/>
    </location>
</feature>
<feature type="compositionally biased region" description="Basic and acidic residues" evidence="1">
    <location>
        <begin position="43"/>
        <end position="52"/>
    </location>
</feature>
<feature type="compositionally biased region" description="Basic and acidic residues" evidence="1">
    <location>
        <begin position="18"/>
        <end position="34"/>
    </location>
</feature>
<proteinExistence type="predicted"/>
<evidence type="ECO:0000313" key="3">
    <source>
        <dbReference type="Proteomes" id="UP001151760"/>
    </source>
</evidence>
<protein>
    <recommendedName>
        <fullName evidence="4">Reverse transcriptase domain-containing protein</fullName>
    </recommendedName>
</protein>
<reference evidence="2" key="2">
    <citation type="submission" date="2022-01" db="EMBL/GenBank/DDBJ databases">
        <authorList>
            <person name="Yamashiro T."/>
            <person name="Shiraishi A."/>
            <person name="Satake H."/>
            <person name="Nakayama K."/>
        </authorList>
    </citation>
    <scope>NUCLEOTIDE SEQUENCE</scope>
</reference>
<evidence type="ECO:0000256" key="1">
    <source>
        <dbReference type="SAM" id="MobiDB-lite"/>
    </source>
</evidence>
<dbReference type="PANTHER" id="PTHR46148">
    <property type="entry name" value="CHROMO DOMAIN-CONTAINING PROTEIN"/>
    <property type="match status" value="1"/>
</dbReference>
<dbReference type="Proteomes" id="UP001151760">
    <property type="component" value="Unassembled WGS sequence"/>
</dbReference>
<reference evidence="2" key="1">
    <citation type="journal article" date="2022" name="Int. J. Mol. Sci.">
        <title>Draft Genome of Tanacetum Coccineum: Genomic Comparison of Closely Related Tanacetum-Family Plants.</title>
        <authorList>
            <person name="Yamashiro T."/>
            <person name="Shiraishi A."/>
            <person name="Nakayama K."/>
            <person name="Satake H."/>
        </authorList>
    </citation>
    <scope>NUCLEOTIDE SEQUENCE</scope>
</reference>
<keyword evidence="3" id="KW-1185">Reference proteome</keyword>
<dbReference type="PANTHER" id="PTHR46148:SF59">
    <property type="entry name" value="NUCLEOTIDYLTRANSFERASE, RIBONUCLEASE H"/>
    <property type="match status" value="1"/>
</dbReference>
<feature type="region of interest" description="Disordered" evidence="1">
    <location>
        <begin position="370"/>
        <end position="408"/>
    </location>
</feature>
<evidence type="ECO:0000313" key="2">
    <source>
        <dbReference type="EMBL" id="GJT04394.1"/>
    </source>
</evidence>
<sequence length="408" mass="46353">MSITGVLGRGWGSPTDWSRIDPRNNGKDRPDQAKDASCSGSTKELRRSEAKADGVRGWGQSYAQGLTLERGRTIRLELPQELSRVHHTFHVSNLKKCYADEPLVMPLEGIHVDDKLQFVEEPVEIMEREIKRLKRSRIPLVKVRWNSRRGPEFTWEREDSFKQKYPQLFTNRASSSATRGLFTQIEAVTMKNEENNSSRYLPACALVSAAWYEPLHKGVTFRLGGVESIGDDGFNVGNIKAKSIRDPRIKLAHRCITMTITGRKETTNRVTKIDLFYLYCIFGEGVVCNIPYWLAKYLKGVRDKSVIFGRMFVTKISWSFGLLTEEMVSVLNREPPPHVYRKKSLVKMRVIMELHEGECCWPATRGVVEEDAGDDEEGDGERGNEGAGGSADNYWNMSAGDWQVQQAR</sequence>
<gene>
    <name evidence="2" type="ORF">Tco_0838856</name>
</gene>